<accession>A0A545ASK9</accession>
<feature type="domain" description="Peptidase S26" evidence="9">
    <location>
        <begin position="124"/>
        <end position="317"/>
    </location>
</feature>
<dbReference type="GO" id="GO:0004252">
    <property type="term" value="F:serine-type endopeptidase activity"/>
    <property type="evidence" value="ECO:0007669"/>
    <property type="project" value="InterPro"/>
</dbReference>
<dbReference type="PROSITE" id="PS00761">
    <property type="entry name" value="SPASE_I_3"/>
    <property type="match status" value="1"/>
</dbReference>
<dbReference type="Pfam" id="PF10502">
    <property type="entry name" value="Peptidase_S26"/>
    <property type="match status" value="1"/>
</dbReference>
<dbReference type="EMBL" id="VIRS01000009">
    <property type="protein sequence ID" value="TQS44308.1"/>
    <property type="molecule type" value="Genomic_DNA"/>
</dbReference>
<dbReference type="InParanoid" id="A0A545ASK9"/>
<keyword evidence="7" id="KW-0472">Membrane</keyword>
<feature type="compositionally biased region" description="Basic and acidic residues" evidence="8">
    <location>
        <begin position="1"/>
        <end position="18"/>
    </location>
</feature>
<keyword evidence="7" id="KW-0645">Protease</keyword>
<dbReference type="FunCoup" id="A0A545ASK9">
    <property type="interactions" value="121"/>
</dbReference>
<dbReference type="CDD" id="cd06530">
    <property type="entry name" value="S26_SPase_I"/>
    <property type="match status" value="1"/>
</dbReference>
<protein>
    <recommendedName>
        <fullName evidence="4 7">Signal peptidase I</fullName>
        <ecNumber evidence="4 7">3.4.21.89</ecNumber>
    </recommendedName>
</protein>
<feature type="compositionally biased region" description="Low complexity" evidence="8">
    <location>
        <begin position="37"/>
        <end position="47"/>
    </location>
</feature>
<dbReference type="InterPro" id="IPR036286">
    <property type="entry name" value="LexA/Signal_pep-like_sf"/>
</dbReference>
<evidence type="ECO:0000256" key="6">
    <source>
        <dbReference type="PIRSR" id="PIRSR600223-1"/>
    </source>
</evidence>
<name>A0A545ASK9_9ACTN</name>
<dbReference type="NCBIfam" id="TIGR02227">
    <property type="entry name" value="sigpep_I_bact"/>
    <property type="match status" value="1"/>
</dbReference>
<evidence type="ECO:0000256" key="7">
    <source>
        <dbReference type="RuleBase" id="RU362042"/>
    </source>
</evidence>
<dbReference type="InterPro" id="IPR019533">
    <property type="entry name" value="Peptidase_S26"/>
</dbReference>
<evidence type="ECO:0000256" key="3">
    <source>
        <dbReference type="ARBA" id="ARBA00009370"/>
    </source>
</evidence>
<comment type="caution">
    <text evidence="10">The sequence shown here is derived from an EMBL/GenBank/DDBJ whole genome shotgun (WGS) entry which is preliminary data.</text>
</comment>
<evidence type="ECO:0000313" key="11">
    <source>
        <dbReference type="Proteomes" id="UP000317982"/>
    </source>
</evidence>
<feature type="active site" evidence="6">
    <location>
        <position position="153"/>
    </location>
</feature>
<dbReference type="InterPro" id="IPR000223">
    <property type="entry name" value="Pept_S26A_signal_pept_1"/>
</dbReference>
<feature type="compositionally biased region" description="Low complexity" evidence="8">
    <location>
        <begin position="80"/>
        <end position="94"/>
    </location>
</feature>
<dbReference type="OrthoDB" id="9815782at2"/>
<dbReference type="GO" id="GO:0006465">
    <property type="term" value="P:signal peptide processing"/>
    <property type="evidence" value="ECO:0007669"/>
    <property type="project" value="InterPro"/>
</dbReference>
<keyword evidence="7" id="KW-0812">Transmembrane</keyword>
<keyword evidence="11" id="KW-1185">Reference proteome</keyword>
<dbReference type="PANTHER" id="PTHR43390">
    <property type="entry name" value="SIGNAL PEPTIDASE I"/>
    <property type="match status" value="1"/>
</dbReference>
<comment type="similarity">
    <text evidence="3 7">Belongs to the peptidase S26 family.</text>
</comment>
<comment type="catalytic activity">
    <reaction evidence="1 7">
        <text>Cleavage of hydrophobic, N-terminal signal or leader sequences from secreted and periplasmic proteins.</text>
        <dbReference type="EC" id="3.4.21.89"/>
    </reaction>
</comment>
<dbReference type="Gene3D" id="2.10.109.10">
    <property type="entry name" value="Umud Fragment, subunit A"/>
    <property type="match status" value="1"/>
</dbReference>
<gene>
    <name evidence="10" type="primary">lepB</name>
    <name evidence="10" type="ORF">FL583_15360</name>
</gene>
<dbReference type="RefSeq" id="WP_142705299.1">
    <property type="nucleotide sequence ID" value="NZ_VIRS01000009.1"/>
</dbReference>
<evidence type="ECO:0000313" key="10">
    <source>
        <dbReference type="EMBL" id="TQS44308.1"/>
    </source>
</evidence>
<keyword evidence="7" id="KW-1133">Transmembrane helix</keyword>
<organism evidence="10 11">
    <name type="scientific">Cryptosporangium phraense</name>
    <dbReference type="NCBI Taxonomy" id="2593070"/>
    <lineage>
        <taxon>Bacteria</taxon>
        <taxon>Bacillati</taxon>
        <taxon>Actinomycetota</taxon>
        <taxon>Actinomycetes</taxon>
        <taxon>Cryptosporangiales</taxon>
        <taxon>Cryptosporangiaceae</taxon>
        <taxon>Cryptosporangium</taxon>
    </lineage>
</organism>
<dbReference type="GO" id="GO:0009003">
    <property type="term" value="F:signal peptidase activity"/>
    <property type="evidence" value="ECO:0007669"/>
    <property type="project" value="UniProtKB-EC"/>
</dbReference>
<dbReference type="AlphaFoldDB" id="A0A545ASK9"/>
<sequence>MGGVEHLPDDRYGRRPDGRPSGGRPAGGGRRRPDPYYDPYADAPRSPVDGYAPRYQEPSHRPEDDSAYYRETYGQPRPTSSASSSSGGSSAADRAGGRHRAGARPYAGAASSRNRRRALPLWQEIPLLLIIAFVLATVIKTFVVQAFFIPSGSMERTLLVSDRVLVNKFVYDLREPRRGEVVVFRGTDSWVPENAVPTNTGTLATAGRMLGGLVGAAPPDEKDFVKRVIGVGGDTVQCCDKNGRVQVNGVSLVEPYVFEDNTLDERQFGPVKVPAGRLFMMGDHRAASADSRVYLSDQWRGTIPVNAVIGQAYATAWPISRWSLLQTPDTFSNVPTALGEPGRVAPRPTGAGALLVFPLLFGPFGAVGAGRAPRWLLRPDSLRHRRLRR</sequence>
<evidence type="ECO:0000256" key="8">
    <source>
        <dbReference type="SAM" id="MobiDB-lite"/>
    </source>
</evidence>
<feature type="compositionally biased region" description="Basic and acidic residues" evidence="8">
    <location>
        <begin position="57"/>
        <end position="68"/>
    </location>
</feature>
<dbReference type="PRINTS" id="PR00727">
    <property type="entry name" value="LEADERPTASE"/>
</dbReference>
<dbReference type="PANTHER" id="PTHR43390:SF1">
    <property type="entry name" value="CHLOROPLAST PROCESSING PEPTIDASE"/>
    <property type="match status" value="1"/>
</dbReference>
<feature type="active site" evidence="6">
    <location>
        <position position="226"/>
    </location>
</feature>
<feature type="region of interest" description="Disordered" evidence="8">
    <location>
        <begin position="1"/>
        <end position="110"/>
    </location>
</feature>
<feature type="transmembrane region" description="Helical" evidence="7">
    <location>
        <begin position="125"/>
        <end position="148"/>
    </location>
</feature>
<evidence type="ECO:0000259" key="9">
    <source>
        <dbReference type="Pfam" id="PF10502"/>
    </source>
</evidence>
<dbReference type="SUPFAM" id="SSF51306">
    <property type="entry name" value="LexA/Signal peptidase"/>
    <property type="match status" value="1"/>
</dbReference>
<keyword evidence="5 7" id="KW-0378">Hydrolase</keyword>
<evidence type="ECO:0000256" key="4">
    <source>
        <dbReference type="ARBA" id="ARBA00013208"/>
    </source>
</evidence>
<evidence type="ECO:0000256" key="1">
    <source>
        <dbReference type="ARBA" id="ARBA00000677"/>
    </source>
</evidence>
<dbReference type="GO" id="GO:0005886">
    <property type="term" value="C:plasma membrane"/>
    <property type="evidence" value="ECO:0007669"/>
    <property type="project" value="UniProtKB-SubCell"/>
</dbReference>
<dbReference type="EC" id="3.4.21.89" evidence="4 7"/>
<dbReference type="InterPro" id="IPR019758">
    <property type="entry name" value="Pept_S26A_signal_pept_1_CS"/>
</dbReference>
<comment type="subcellular location">
    <subcellularLocation>
        <location evidence="2">Cell membrane</location>
        <topology evidence="2">Single-pass type II membrane protein</topology>
    </subcellularLocation>
    <subcellularLocation>
        <location evidence="7">Membrane</location>
        <topology evidence="7">Single-pass type II membrane protein</topology>
    </subcellularLocation>
</comment>
<reference evidence="10 11" key="1">
    <citation type="submission" date="2019-07" db="EMBL/GenBank/DDBJ databases">
        <title>Cryptosporangium phraense sp. nov., isolated from plant litter.</title>
        <authorList>
            <person name="Suriyachadkun C."/>
        </authorList>
    </citation>
    <scope>NUCLEOTIDE SEQUENCE [LARGE SCALE GENOMIC DNA]</scope>
    <source>
        <strain evidence="10 11">A-T 5661</strain>
    </source>
</reference>
<proteinExistence type="inferred from homology"/>
<dbReference type="Proteomes" id="UP000317982">
    <property type="component" value="Unassembled WGS sequence"/>
</dbReference>
<evidence type="ECO:0000256" key="2">
    <source>
        <dbReference type="ARBA" id="ARBA00004401"/>
    </source>
</evidence>
<evidence type="ECO:0000256" key="5">
    <source>
        <dbReference type="ARBA" id="ARBA00022801"/>
    </source>
</evidence>